<proteinExistence type="predicted"/>
<protein>
    <submittedName>
        <fullName evidence="1">Uncharacterized protein</fullName>
    </submittedName>
</protein>
<dbReference type="RefSeq" id="WP_157691611.1">
    <property type="nucleotide sequence ID" value="NZ_JWJG01000028.1"/>
</dbReference>
<dbReference type="AlphaFoldDB" id="A0A0C2BQU0"/>
<gene>
    <name evidence="1" type="ORF">TSA66_05505</name>
</gene>
<accession>A0A0C2BQU0</accession>
<dbReference type="Proteomes" id="UP000031572">
    <property type="component" value="Unassembled WGS sequence"/>
</dbReference>
<sequence length="129" mass="14138">MNPSASEKVDISRILMRRLDGVASNARVTTIEAANTVLQHWAAEAAPADGARCAFQIEFEDGGRYESHFDFGKPHKRISLAQYVRKQLAALAEPKKARAARIPEEAPVLSLPGANVTESARLALEHYNI</sequence>
<reference evidence="1 2" key="1">
    <citation type="submission" date="2014-12" db="EMBL/GenBank/DDBJ databases">
        <title>Denitrispirillum autotrophicum gen. nov., sp. nov., Denitrifying, Facultatively Autotrophic Bacteria Isolated from Rice Paddy Soil.</title>
        <authorList>
            <person name="Ishii S."/>
            <person name="Ashida N."/>
            <person name="Ohno H."/>
            <person name="Otsuka S."/>
            <person name="Yokota A."/>
            <person name="Senoo K."/>
        </authorList>
    </citation>
    <scope>NUCLEOTIDE SEQUENCE [LARGE SCALE GENOMIC DNA]</scope>
    <source>
        <strain evidence="1 2">TSA66</strain>
    </source>
</reference>
<dbReference type="OrthoDB" id="8776849at2"/>
<name>A0A0C2BQU0_9BURK</name>
<comment type="caution">
    <text evidence="1">The sequence shown here is derived from an EMBL/GenBank/DDBJ whole genome shotgun (WGS) entry which is preliminary data.</text>
</comment>
<dbReference type="STRING" id="709839.TSA66_05505"/>
<dbReference type="EMBL" id="JWJG01000028">
    <property type="protein sequence ID" value="KIF80396.1"/>
    <property type="molecule type" value="Genomic_DNA"/>
</dbReference>
<keyword evidence="2" id="KW-1185">Reference proteome</keyword>
<evidence type="ECO:0000313" key="1">
    <source>
        <dbReference type="EMBL" id="KIF80396.1"/>
    </source>
</evidence>
<evidence type="ECO:0000313" key="2">
    <source>
        <dbReference type="Proteomes" id="UP000031572"/>
    </source>
</evidence>
<organism evidence="1 2">
    <name type="scientific">Noviherbaspirillum autotrophicum</name>
    <dbReference type="NCBI Taxonomy" id="709839"/>
    <lineage>
        <taxon>Bacteria</taxon>
        <taxon>Pseudomonadati</taxon>
        <taxon>Pseudomonadota</taxon>
        <taxon>Betaproteobacteria</taxon>
        <taxon>Burkholderiales</taxon>
        <taxon>Oxalobacteraceae</taxon>
        <taxon>Noviherbaspirillum</taxon>
    </lineage>
</organism>